<keyword evidence="3" id="KW-1003">Cell membrane</keyword>
<dbReference type="PANTHER" id="PTHR43141:SF4">
    <property type="entry name" value="CYTOCHROME BD2 SUBUNIT II"/>
    <property type="match status" value="1"/>
</dbReference>
<comment type="similarity">
    <text evidence="2">Belongs to the cytochrome ubiquinol oxidase subunit 2 family.</text>
</comment>
<dbReference type="GO" id="GO:0070069">
    <property type="term" value="C:cytochrome complex"/>
    <property type="evidence" value="ECO:0007669"/>
    <property type="project" value="TreeGrafter"/>
</dbReference>
<evidence type="ECO:0000313" key="9">
    <source>
        <dbReference type="Proteomes" id="UP000310719"/>
    </source>
</evidence>
<evidence type="ECO:0000313" key="8">
    <source>
        <dbReference type="EMBL" id="VTP68632.1"/>
    </source>
</evidence>
<protein>
    <submittedName>
        <fullName evidence="8">Cytochrome d ubiquinol oxidase subunit 2</fullName>
        <ecNumber evidence="8">1.10.3.-</ecNumber>
    </submittedName>
</protein>
<dbReference type="GO" id="GO:0009055">
    <property type="term" value="F:electron transfer activity"/>
    <property type="evidence" value="ECO:0007669"/>
    <property type="project" value="TreeGrafter"/>
</dbReference>
<dbReference type="Proteomes" id="UP000310719">
    <property type="component" value="Chromosome"/>
</dbReference>
<feature type="transmembrane region" description="Helical" evidence="7">
    <location>
        <begin position="31"/>
        <end position="54"/>
    </location>
</feature>
<dbReference type="GO" id="GO:0019646">
    <property type="term" value="P:aerobic electron transport chain"/>
    <property type="evidence" value="ECO:0007669"/>
    <property type="project" value="TreeGrafter"/>
</dbReference>
<evidence type="ECO:0000256" key="2">
    <source>
        <dbReference type="ARBA" id="ARBA00007543"/>
    </source>
</evidence>
<organism evidence="8 9">
    <name type="scientific">Leclercia adecarboxylata</name>
    <dbReference type="NCBI Taxonomy" id="83655"/>
    <lineage>
        <taxon>Bacteria</taxon>
        <taxon>Pseudomonadati</taxon>
        <taxon>Pseudomonadota</taxon>
        <taxon>Gammaproteobacteria</taxon>
        <taxon>Enterobacterales</taxon>
        <taxon>Enterobacteriaceae</taxon>
        <taxon>Leclercia</taxon>
    </lineage>
</organism>
<keyword evidence="4 7" id="KW-0812">Transmembrane</keyword>
<dbReference type="Pfam" id="PF02322">
    <property type="entry name" value="Cyt_bd_oxida_II"/>
    <property type="match status" value="1"/>
</dbReference>
<keyword evidence="6 7" id="KW-0472">Membrane</keyword>
<evidence type="ECO:0000256" key="5">
    <source>
        <dbReference type="ARBA" id="ARBA00022989"/>
    </source>
</evidence>
<dbReference type="GO" id="GO:0016682">
    <property type="term" value="F:oxidoreductase activity, acting on diphenols and related substances as donors, oxygen as acceptor"/>
    <property type="evidence" value="ECO:0007669"/>
    <property type="project" value="TreeGrafter"/>
</dbReference>
<evidence type="ECO:0000256" key="7">
    <source>
        <dbReference type="SAM" id="Phobius"/>
    </source>
</evidence>
<evidence type="ECO:0000256" key="3">
    <source>
        <dbReference type="ARBA" id="ARBA00022475"/>
    </source>
</evidence>
<dbReference type="STRING" id="83655.APT61_10640"/>
<dbReference type="PANTHER" id="PTHR43141">
    <property type="entry name" value="CYTOCHROME BD2 SUBUNIT II"/>
    <property type="match status" value="1"/>
</dbReference>
<name>A0A4U9HVF7_9ENTR</name>
<dbReference type="GO" id="GO:0005886">
    <property type="term" value="C:plasma membrane"/>
    <property type="evidence" value="ECO:0007669"/>
    <property type="project" value="UniProtKB-SubCell"/>
</dbReference>
<dbReference type="InterPro" id="IPR003317">
    <property type="entry name" value="Cyt-d_oxidase_su2"/>
</dbReference>
<dbReference type="AlphaFoldDB" id="A0A4U9HVF7"/>
<dbReference type="EC" id="1.10.3.-" evidence="8"/>
<evidence type="ECO:0000256" key="6">
    <source>
        <dbReference type="ARBA" id="ARBA00023136"/>
    </source>
</evidence>
<sequence>MLLVNSVAPVWDGNETWLGAGGAALFGAFPLAYAVIIDALTIPLTLMLIGLIFRGVAFEFRFKAAPAHRPFWDKAFIGGSVLATFTQGMVVGAVINGFAVSGRAFAGGPFDWFTPFNLFCGLGLVVAYAFLGATWLVMKSENPLQGRMRQVSKRLLLPCWALSPSSASGPRFHNPLSPGAGSACRTCSSCCRFRCWWSCWACGSGAA</sequence>
<keyword evidence="8" id="KW-0560">Oxidoreductase</keyword>
<proteinExistence type="inferred from homology"/>
<evidence type="ECO:0000256" key="1">
    <source>
        <dbReference type="ARBA" id="ARBA00004651"/>
    </source>
</evidence>
<comment type="subcellular location">
    <subcellularLocation>
        <location evidence="1">Cell membrane</location>
        <topology evidence="1">Multi-pass membrane protein</topology>
    </subcellularLocation>
</comment>
<accession>A0A4U9HVF7</accession>
<feature type="transmembrane region" description="Helical" evidence="7">
    <location>
        <begin position="116"/>
        <end position="138"/>
    </location>
</feature>
<evidence type="ECO:0000256" key="4">
    <source>
        <dbReference type="ARBA" id="ARBA00022692"/>
    </source>
</evidence>
<reference evidence="8 9" key="1">
    <citation type="submission" date="2019-05" db="EMBL/GenBank/DDBJ databases">
        <authorList>
            <consortium name="Pathogen Informatics"/>
        </authorList>
    </citation>
    <scope>NUCLEOTIDE SEQUENCE [LARGE SCALE GENOMIC DNA]</scope>
    <source>
        <strain evidence="8 9">NCTC13032</strain>
    </source>
</reference>
<keyword evidence="5 7" id="KW-1133">Transmembrane helix</keyword>
<gene>
    <name evidence="8" type="primary">cydB_3</name>
    <name evidence="8" type="ORF">NCTC13032_03652</name>
</gene>
<dbReference type="EMBL" id="LR590464">
    <property type="protein sequence ID" value="VTP68632.1"/>
    <property type="molecule type" value="Genomic_DNA"/>
</dbReference>
<feature type="transmembrane region" description="Helical" evidence="7">
    <location>
        <begin position="75"/>
        <end position="96"/>
    </location>
</feature>